<keyword evidence="8" id="KW-0811">Translocation</keyword>
<evidence type="ECO:0000256" key="9">
    <source>
        <dbReference type="ARBA" id="ARBA00023136"/>
    </source>
</evidence>
<comment type="function">
    <text evidence="10">Necessary for protein translocation in the endoplasmic reticulum.</text>
</comment>
<keyword evidence="5" id="KW-0256">Endoplasmic reticulum</keyword>
<evidence type="ECO:0000256" key="1">
    <source>
        <dbReference type="ARBA" id="ARBA00004389"/>
    </source>
</evidence>
<dbReference type="PROSITE" id="PS01067">
    <property type="entry name" value="SECE_SEC61G"/>
    <property type="match status" value="1"/>
</dbReference>
<keyword evidence="4 11" id="KW-0812">Transmembrane</keyword>
<evidence type="ECO:0000256" key="8">
    <source>
        <dbReference type="ARBA" id="ARBA00023010"/>
    </source>
</evidence>
<dbReference type="InterPro" id="IPR023391">
    <property type="entry name" value="Prot_translocase_SecE_dom_sf"/>
</dbReference>
<evidence type="ECO:0000313" key="13">
    <source>
        <dbReference type="Proteomes" id="UP001190700"/>
    </source>
</evidence>
<dbReference type="Proteomes" id="UP001190700">
    <property type="component" value="Unassembled WGS sequence"/>
</dbReference>
<sequence>MDVADIVVKPVQNFAKESIRLVKRCTKPDRKEFMKISFRTALGFVVLGFIGFFVKLIFIPIKHIIVGI</sequence>
<dbReference type="SUPFAM" id="SSF103456">
    <property type="entry name" value="Preprotein translocase SecE subunit"/>
    <property type="match status" value="1"/>
</dbReference>
<keyword evidence="13" id="KW-1185">Reference proteome</keyword>
<keyword evidence="6" id="KW-0653">Protein transport</keyword>
<dbReference type="GO" id="GO:0008320">
    <property type="term" value="F:protein transmembrane transporter activity"/>
    <property type="evidence" value="ECO:0007669"/>
    <property type="project" value="InterPro"/>
</dbReference>
<gene>
    <name evidence="12" type="ORF">CYMTET_28193</name>
</gene>
<dbReference type="Pfam" id="PF00584">
    <property type="entry name" value="SecE"/>
    <property type="match status" value="1"/>
</dbReference>
<dbReference type="PANTHER" id="PTHR12309">
    <property type="entry name" value="SEC61 GAMMA SUBUNIT"/>
    <property type="match status" value="1"/>
</dbReference>
<evidence type="ECO:0000256" key="11">
    <source>
        <dbReference type="SAM" id="Phobius"/>
    </source>
</evidence>
<evidence type="ECO:0008006" key="14">
    <source>
        <dbReference type="Google" id="ProtNLM"/>
    </source>
</evidence>
<organism evidence="12 13">
    <name type="scientific">Cymbomonas tetramitiformis</name>
    <dbReference type="NCBI Taxonomy" id="36881"/>
    <lineage>
        <taxon>Eukaryota</taxon>
        <taxon>Viridiplantae</taxon>
        <taxon>Chlorophyta</taxon>
        <taxon>Pyramimonadophyceae</taxon>
        <taxon>Pyramimonadales</taxon>
        <taxon>Pyramimonadaceae</taxon>
        <taxon>Cymbomonas</taxon>
    </lineage>
</organism>
<keyword evidence="7 11" id="KW-1133">Transmembrane helix</keyword>
<evidence type="ECO:0000256" key="10">
    <source>
        <dbReference type="ARBA" id="ARBA00055400"/>
    </source>
</evidence>
<name>A0AAE0FNY1_9CHLO</name>
<protein>
    <recommendedName>
        <fullName evidence="14">Protein transport protein Sec61 subunit gamma</fullName>
    </recommendedName>
</protein>
<dbReference type="InterPro" id="IPR008158">
    <property type="entry name" value="Translocase_Sec61-g"/>
</dbReference>
<dbReference type="EMBL" id="LGRX02015824">
    <property type="protein sequence ID" value="KAK3262980.1"/>
    <property type="molecule type" value="Genomic_DNA"/>
</dbReference>
<feature type="transmembrane region" description="Helical" evidence="11">
    <location>
        <begin position="36"/>
        <end position="58"/>
    </location>
</feature>
<evidence type="ECO:0000256" key="4">
    <source>
        <dbReference type="ARBA" id="ARBA00022692"/>
    </source>
</evidence>
<evidence type="ECO:0000313" key="12">
    <source>
        <dbReference type="EMBL" id="KAK3262980.1"/>
    </source>
</evidence>
<dbReference type="GO" id="GO:0006605">
    <property type="term" value="P:protein targeting"/>
    <property type="evidence" value="ECO:0007669"/>
    <property type="project" value="InterPro"/>
</dbReference>
<comment type="similarity">
    <text evidence="2">Belongs to the SecE/SEC61-gamma family.</text>
</comment>
<dbReference type="HAMAP" id="MF_00422">
    <property type="entry name" value="SecE"/>
    <property type="match status" value="1"/>
</dbReference>
<dbReference type="GO" id="GO:0006886">
    <property type="term" value="P:intracellular protein transport"/>
    <property type="evidence" value="ECO:0007669"/>
    <property type="project" value="InterPro"/>
</dbReference>
<comment type="subcellular location">
    <subcellularLocation>
        <location evidence="1">Endoplasmic reticulum membrane</location>
        <topology evidence="1">Single-pass membrane protein</topology>
    </subcellularLocation>
</comment>
<dbReference type="Gene3D" id="1.20.5.820">
    <property type="entry name" value="Preprotein translocase SecE subunit"/>
    <property type="match status" value="1"/>
</dbReference>
<dbReference type="FunFam" id="1.20.5.820:FF:000001">
    <property type="entry name" value="Transport protein Sec61 subunit gamma"/>
    <property type="match status" value="1"/>
</dbReference>
<dbReference type="AlphaFoldDB" id="A0AAE0FNY1"/>
<dbReference type="GO" id="GO:0005789">
    <property type="term" value="C:endoplasmic reticulum membrane"/>
    <property type="evidence" value="ECO:0007669"/>
    <property type="project" value="UniProtKB-SubCell"/>
</dbReference>
<reference evidence="12 13" key="1">
    <citation type="journal article" date="2015" name="Genome Biol. Evol.">
        <title>Comparative Genomics of a Bacterivorous Green Alga Reveals Evolutionary Causalities and Consequences of Phago-Mixotrophic Mode of Nutrition.</title>
        <authorList>
            <person name="Burns J.A."/>
            <person name="Paasch A."/>
            <person name="Narechania A."/>
            <person name="Kim E."/>
        </authorList>
    </citation>
    <scope>NUCLEOTIDE SEQUENCE [LARGE SCALE GENOMIC DNA]</scope>
    <source>
        <strain evidence="12 13">PLY_AMNH</strain>
    </source>
</reference>
<dbReference type="InterPro" id="IPR001901">
    <property type="entry name" value="Translocase_SecE/Sec61-g"/>
</dbReference>
<keyword evidence="3" id="KW-0813">Transport</keyword>
<evidence type="ECO:0000256" key="2">
    <source>
        <dbReference type="ARBA" id="ARBA00008274"/>
    </source>
</evidence>
<proteinExistence type="inferred from homology"/>
<evidence type="ECO:0000256" key="7">
    <source>
        <dbReference type="ARBA" id="ARBA00022989"/>
    </source>
</evidence>
<evidence type="ECO:0000256" key="6">
    <source>
        <dbReference type="ARBA" id="ARBA00022927"/>
    </source>
</evidence>
<evidence type="ECO:0000256" key="5">
    <source>
        <dbReference type="ARBA" id="ARBA00022824"/>
    </source>
</evidence>
<accession>A0AAE0FNY1</accession>
<evidence type="ECO:0000256" key="3">
    <source>
        <dbReference type="ARBA" id="ARBA00022448"/>
    </source>
</evidence>
<dbReference type="NCBIfam" id="TIGR00327">
    <property type="entry name" value="secE_euk_arch"/>
    <property type="match status" value="1"/>
</dbReference>
<keyword evidence="9 11" id="KW-0472">Membrane</keyword>
<comment type="caution">
    <text evidence="12">The sequence shown here is derived from an EMBL/GenBank/DDBJ whole genome shotgun (WGS) entry which is preliminary data.</text>
</comment>